<dbReference type="OrthoDB" id="5830645at2759"/>
<keyword evidence="3" id="KW-0677">Repeat</keyword>
<dbReference type="InterPro" id="IPR036322">
    <property type="entry name" value="WD40_repeat_dom_sf"/>
</dbReference>
<evidence type="ECO:0000256" key="1">
    <source>
        <dbReference type="ARBA" id="ARBA00022490"/>
    </source>
</evidence>
<keyword evidence="1" id="KW-0963">Cytoplasm</keyword>
<accession>A0A0B1T548</accession>
<sequence length="166" mass="18219">MVTRADPQMFLIAVFGEVLCAKASPFEASIILVGFSSGSLALYRLSQLNPTTIFTPPSSSRKPVSSVEWSPISQNIFYSLHGYSRLLIWDLSMGRTPQAVNDLSQQIPSRVVNTRIWVQKTENPSRNGIAYLALGLNSGKVEVHALETVRAKKEGNLLSAIKALDE</sequence>
<dbReference type="Gene3D" id="2.130.10.10">
    <property type="entry name" value="YVTN repeat-like/Quinoprotein amine dehydrogenase"/>
    <property type="match status" value="1"/>
</dbReference>
<dbReference type="Proteomes" id="UP000053660">
    <property type="component" value="Unassembled WGS sequence"/>
</dbReference>
<protein>
    <recommendedName>
        <fullName evidence="6">WD domain, G-beta repeat protein</fullName>
    </recommendedName>
</protein>
<dbReference type="InterPro" id="IPR015943">
    <property type="entry name" value="WD40/YVTN_repeat-like_dom_sf"/>
</dbReference>
<evidence type="ECO:0000256" key="2">
    <source>
        <dbReference type="ARBA" id="ARBA00022574"/>
    </source>
</evidence>
<evidence type="ECO:0000256" key="3">
    <source>
        <dbReference type="ARBA" id="ARBA00022737"/>
    </source>
</evidence>
<dbReference type="GO" id="GO:0045504">
    <property type="term" value="F:dynein heavy chain binding"/>
    <property type="evidence" value="ECO:0007669"/>
    <property type="project" value="TreeGrafter"/>
</dbReference>
<evidence type="ECO:0000313" key="5">
    <source>
        <dbReference type="Proteomes" id="UP000053660"/>
    </source>
</evidence>
<name>A0A0B1T548_OESDE</name>
<dbReference type="InterPro" id="IPR050687">
    <property type="entry name" value="Dynein_IC"/>
</dbReference>
<dbReference type="PANTHER" id="PTHR12442:SF45">
    <property type="entry name" value="WD REPEAT PROTEIN"/>
    <property type="match status" value="1"/>
</dbReference>
<dbReference type="EMBL" id="KN551388">
    <property type="protein sequence ID" value="KHJ92374.1"/>
    <property type="molecule type" value="Genomic_DNA"/>
</dbReference>
<dbReference type="AlphaFoldDB" id="A0A0B1T548"/>
<keyword evidence="2" id="KW-0853">WD repeat</keyword>
<dbReference type="SUPFAM" id="SSF50978">
    <property type="entry name" value="WD40 repeat-like"/>
    <property type="match status" value="1"/>
</dbReference>
<dbReference type="GO" id="GO:0045503">
    <property type="term" value="F:dynein light chain binding"/>
    <property type="evidence" value="ECO:0007669"/>
    <property type="project" value="TreeGrafter"/>
</dbReference>
<proteinExistence type="predicted"/>
<reference evidence="4 5" key="1">
    <citation type="submission" date="2014-03" db="EMBL/GenBank/DDBJ databases">
        <title>Draft genome of the hookworm Oesophagostomum dentatum.</title>
        <authorList>
            <person name="Mitreva M."/>
        </authorList>
    </citation>
    <scope>NUCLEOTIDE SEQUENCE [LARGE SCALE GENOMIC DNA]</scope>
    <source>
        <strain evidence="4 5">OD-Hann</strain>
    </source>
</reference>
<evidence type="ECO:0000313" key="4">
    <source>
        <dbReference type="EMBL" id="KHJ92374.1"/>
    </source>
</evidence>
<organism evidence="4 5">
    <name type="scientific">Oesophagostomum dentatum</name>
    <name type="common">Nodular worm</name>
    <dbReference type="NCBI Taxonomy" id="61180"/>
    <lineage>
        <taxon>Eukaryota</taxon>
        <taxon>Metazoa</taxon>
        <taxon>Ecdysozoa</taxon>
        <taxon>Nematoda</taxon>
        <taxon>Chromadorea</taxon>
        <taxon>Rhabditida</taxon>
        <taxon>Rhabditina</taxon>
        <taxon>Rhabditomorpha</taxon>
        <taxon>Strongyloidea</taxon>
        <taxon>Strongylidae</taxon>
        <taxon>Oesophagostomum</taxon>
    </lineage>
</organism>
<evidence type="ECO:0008006" key="6">
    <source>
        <dbReference type="Google" id="ProtNLM"/>
    </source>
</evidence>
<dbReference type="GO" id="GO:0010970">
    <property type="term" value="P:transport along microtubule"/>
    <property type="evidence" value="ECO:0007669"/>
    <property type="project" value="TreeGrafter"/>
</dbReference>
<dbReference type="GO" id="GO:0005868">
    <property type="term" value="C:cytoplasmic dynein complex"/>
    <property type="evidence" value="ECO:0007669"/>
    <property type="project" value="TreeGrafter"/>
</dbReference>
<dbReference type="PANTHER" id="PTHR12442">
    <property type="entry name" value="DYNEIN INTERMEDIATE CHAIN"/>
    <property type="match status" value="1"/>
</dbReference>
<gene>
    <name evidence="4" type="ORF">OESDEN_07738</name>
</gene>
<keyword evidence="5" id="KW-1185">Reference proteome</keyword>